<sequence length="852" mass="88258">MKKLYSQNISLKYLITIAIIILGNLYTANGQIIVPFKQRTSTASPLKTIYSINGDFTMIGNTNLKLQNYSETVGNGNRSMEYVDIDSDSNTWNSSSSTLAFSSENGADPNCSKIIYAGLYWTGRAPTSENFSSDTFTLIRNDNSRKSFDKKKISLKGPKSNVYTEFTAKADDIYYPTTSDGFMYSAYAEVTDYVKLNGLGEYFGADIALRNGNGGATGYYGGWSLIVVYENSKMKNRDVTIFDGHAYVAGGTTTNFELPVSGFNAVEKGAVGIKLGLIAGEGDVDINGDYFQIKKKDGSFTSLSHSGNSADNFFNSSIDTGGNARTPSLKNNTGLDISMFNVPNANNAVIGNSQTSTTFKYGSTQDTYVIFAIAMAIDAYVPKIESQISLEVLNGNNNPNVPYSIKPGQDMEYKVDIKNLGTEALKDTKVVIPIPVNTTYVANSATGDIKFSPSPNTISYDSTLGANGSLVWNLGTLPLPDNPNKLLASLTFKLRATEDCMILRNSCNSTILVGGSSSATGATTGIKLVDSEFIKGYNKNGASCAGEPITEPISIAIDATDFVSANCNNTPSITGVNVVCIGSTTTFSNTVSSGTWSSASPLVATVNASTGVITGVSVGTAVINYSVKTSGCTITSSRTVTVSAPVAQTVSGTNTVCVGNTTTFSSTTSGGTWTSATPAVATVNPTTGVVTGVSAGTSLINYSVTTTGGCVNTASRTVTVSAPIAQTVSGTNTVCIGSTTTFSSTTSGGTWTSATPTVATVDSSTGVVTGVSAGTSLINYSVTTTGGCVNTASRTVTVSAPVAQTVSGTNTVCVGNTTTFSSTTSGGTWTSATPTVATVDSSTGVVTGVSAG</sequence>
<proteinExistence type="predicted"/>
<gene>
    <name evidence="1" type="ORF">QO192_15810</name>
</gene>
<organism evidence="1 2">
    <name type="scientific">Flavobacterium frigidarium</name>
    <dbReference type="NCBI Taxonomy" id="99286"/>
    <lineage>
        <taxon>Bacteria</taxon>
        <taxon>Pseudomonadati</taxon>
        <taxon>Bacteroidota</taxon>
        <taxon>Flavobacteriia</taxon>
        <taxon>Flavobacteriales</taxon>
        <taxon>Flavobacteriaceae</taxon>
        <taxon>Flavobacterium</taxon>
    </lineage>
</organism>
<comment type="caution">
    <text evidence="1">The sequence shown here is derived from an EMBL/GenBank/DDBJ whole genome shotgun (WGS) entry which is preliminary data.</text>
</comment>
<accession>A0ABV4KGE5</accession>
<evidence type="ECO:0000313" key="1">
    <source>
        <dbReference type="EMBL" id="MEZ7516744.1"/>
    </source>
</evidence>
<dbReference type="EMBL" id="JASMRN010000022">
    <property type="protein sequence ID" value="MEZ7516744.1"/>
    <property type="molecule type" value="Genomic_DNA"/>
</dbReference>
<name>A0ABV4KGE5_9FLAO</name>
<evidence type="ECO:0000313" key="2">
    <source>
        <dbReference type="Proteomes" id="UP001568894"/>
    </source>
</evidence>
<feature type="non-terminal residue" evidence="1">
    <location>
        <position position="852"/>
    </location>
</feature>
<reference evidence="1 2" key="1">
    <citation type="submission" date="2023-05" db="EMBL/GenBank/DDBJ databases">
        <title>Adaptations of aquatic viruses from atmosphere-close ecosystems of the Central Arctic Ocean.</title>
        <authorList>
            <person name="Rahlff J."/>
            <person name="Holmfeldt K."/>
        </authorList>
    </citation>
    <scope>NUCLEOTIDE SEQUENCE [LARGE SCALE GENOMIC DNA]</scope>
    <source>
        <strain evidence="1 2">Arc14</strain>
    </source>
</reference>
<dbReference type="Proteomes" id="UP001568894">
    <property type="component" value="Unassembled WGS sequence"/>
</dbReference>
<keyword evidence="2" id="KW-1185">Reference proteome</keyword>
<protein>
    <submittedName>
        <fullName evidence="1">Uncharacterized protein</fullName>
    </submittedName>
</protein>
<dbReference type="Gene3D" id="2.60.40.1080">
    <property type="match status" value="1"/>
</dbReference>
<dbReference type="RefSeq" id="WP_371572130.1">
    <property type="nucleotide sequence ID" value="NZ_JASMRN010000022.1"/>
</dbReference>